<evidence type="ECO:0000313" key="2">
    <source>
        <dbReference type="EMBL" id="MDW5598621.1"/>
    </source>
</evidence>
<feature type="transmembrane region" description="Helical" evidence="1">
    <location>
        <begin position="63"/>
        <end position="92"/>
    </location>
</feature>
<keyword evidence="1" id="KW-0812">Transmembrane</keyword>
<comment type="caution">
    <text evidence="2">The sequence shown here is derived from an EMBL/GenBank/DDBJ whole genome shotgun (WGS) entry which is preliminary data.</text>
</comment>
<dbReference type="RefSeq" id="WP_318601158.1">
    <property type="nucleotide sequence ID" value="NZ_JAWSTH010000158.1"/>
</dbReference>
<name>A0ABU4HZ70_9ACTN</name>
<sequence>MNRSGRFGRGWRLAKQSWAVLRADRTLALFPIISAVAILAAALLIAGPGVVLLATDTATPVAIVLWAIALYVLTYIGIYCSVALAAAANLALDGRDTRLSDGFSVARERRGLVAKWAGVQLTVGLVLNLIESALSQSPLGRVVAGLIAGVLSAGWSIVTFFVVPLLALEGIGPKEALQRSGHLIKERWGEGFVGAGSITGLVFLVVMLPSILIGALGVAVVGSSPAGGGALIAVGVAGFIAGLLVASTLNAIFRVALYRYATQDAVVGGFDREQFEHAFQARRGRF</sequence>
<keyword evidence="3" id="KW-1185">Reference proteome</keyword>
<dbReference type="Pfam" id="PF19656">
    <property type="entry name" value="DUF6159"/>
    <property type="match status" value="1"/>
</dbReference>
<feature type="transmembrane region" description="Helical" evidence="1">
    <location>
        <begin position="112"/>
        <end position="130"/>
    </location>
</feature>
<dbReference type="Proteomes" id="UP001284601">
    <property type="component" value="Unassembled WGS sequence"/>
</dbReference>
<reference evidence="3" key="1">
    <citation type="submission" date="2023-07" db="EMBL/GenBank/DDBJ databases">
        <title>Conexibacter stalactiti sp. nov., isolated from stalactites in a lava cave and emended description of the genus Conexibacter.</title>
        <authorList>
            <person name="Lee S.D."/>
        </authorList>
    </citation>
    <scope>NUCLEOTIDE SEQUENCE [LARGE SCALE GENOMIC DNA]</scope>
    <source>
        <strain evidence="3">KCTC 39840</strain>
    </source>
</reference>
<accession>A0ABU4HZ70</accession>
<protein>
    <submittedName>
        <fullName evidence="2">DUF6159 family protein</fullName>
    </submittedName>
</protein>
<evidence type="ECO:0000313" key="3">
    <source>
        <dbReference type="Proteomes" id="UP001284601"/>
    </source>
</evidence>
<evidence type="ECO:0000256" key="1">
    <source>
        <dbReference type="SAM" id="Phobius"/>
    </source>
</evidence>
<dbReference type="EMBL" id="JAWSTH010000158">
    <property type="protein sequence ID" value="MDW5598621.1"/>
    <property type="molecule type" value="Genomic_DNA"/>
</dbReference>
<organism evidence="2 3">
    <name type="scientific">Conexibacter stalactiti</name>
    <dbReference type="NCBI Taxonomy" id="1940611"/>
    <lineage>
        <taxon>Bacteria</taxon>
        <taxon>Bacillati</taxon>
        <taxon>Actinomycetota</taxon>
        <taxon>Thermoleophilia</taxon>
        <taxon>Solirubrobacterales</taxon>
        <taxon>Conexibacteraceae</taxon>
        <taxon>Conexibacter</taxon>
    </lineage>
</organism>
<feature type="transmembrane region" description="Helical" evidence="1">
    <location>
        <begin position="142"/>
        <end position="171"/>
    </location>
</feature>
<dbReference type="InterPro" id="IPR046157">
    <property type="entry name" value="DUF6159"/>
</dbReference>
<gene>
    <name evidence="2" type="ORF">R7226_29945</name>
</gene>
<keyword evidence="1" id="KW-0472">Membrane</keyword>
<proteinExistence type="predicted"/>
<feature type="transmembrane region" description="Helical" evidence="1">
    <location>
        <begin position="230"/>
        <end position="253"/>
    </location>
</feature>
<feature type="transmembrane region" description="Helical" evidence="1">
    <location>
        <begin position="192"/>
        <end position="218"/>
    </location>
</feature>
<keyword evidence="1" id="KW-1133">Transmembrane helix</keyword>